<keyword evidence="1 5" id="KW-0240">DNA-directed RNA polymerase</keyword>
<feature type="binding site" evidence="5">
    <location>
        <position position="293"/>
    </location>
    <ligand>
        <name>Zn(2+)</name>
        <dbReference type="ChEBI" id="CHEBI:29105"/>
    </ligand>
</feature>
<dbReference type="Pfam" id="PF04998">
    <property type="entry name" value="RNA_pol_Rpb1_5"/>
    <property type="match status" value="2"/>
</dbReference>
<dbReference type="PANTHER" id="PTHR48443:SF1">
    <property type="entry name" value="DNA-DIRECTED RNA POLYMERASE SUBUNIT BETA"/>
    <property type="match status" value="1"/>
</dbReference>
<comment type="catalytic activity">
    <reaction evidence="5">
        <text>RNA(n) + a ribonucleoside 5'-triphosphate = RNA(n+1) + diphosphate</text>
        <dbReference type="Rhea" id="RHEA:21248"/>
        <dbReference type="Rhea" id="RHEA-COMP:14527"/>
        <dbReference type="Rhea" id="RHEA-COMP:17342"/>
        <dbReference type="ChEBI" id="CHEBI:33019"/>
        <dbReference type="ChEBI" id="CHEBI:61557"/>
        <dbReference type="ChEBI" id="CHEBI:140395"/>
        <dbReference type="EC" id="2.7.7.6"/>
    </reaction>
</comment>
<dbReference type="InterPro" id="IPR007081">
    <property type="entry name" value="RNA_pol_Rpb1_5"/>
</dbReference>
<dbReference type="GO" id="GO:0006351">
    <property type="term" value="P:DNA-templated transcription"/>
    <property type="evidence" value="ECO:0007669"/>
    <property type="project" value="UniProtKB-UniRule"/>
</dbReference>
<keyword evidence="8" id="KW-0934">Plastid</keyword>
<geneLocation type="chloroplast" evidence="8"/>
<comment type="subunit">
    <text evidence="5">In plastids the minimal PEP RNA polymerase catalytic core is composed of four subunits: alpha, beta, beta', and beta''. When a (nuclear-encoded) sigma factor is associated with the core the holoenzyme is formed, which can initiate transcription.</text>
</comment>
<dbReference type="SUPFAM" id="SSF64484">
    <property type="entry name" value="beta and beta-prime subunits of DNA dependent RNA-polymerase"/>
    <property type="match status" value="1"/>
</dbReference>
<accession>A0A8T9EGX0</accession>
<keyword evidence="4 5" id="KW-0804">Transcription</keyword>
<evidence type="ECO:0000313" key="8">
    <source>
        <dbReference type="EMBL" id="UNA61856.1"/>
    </source>
</evidence>
<keyword evidence="8" id="KW-0150">Chloroplast</keyword>
<keyword evidence="3 5" id="KW-0548">Nucleotidyltransferase</keyword>
<dbReference type="GO" id="GO:0003677">
    <property type="term" value="F:DNA binding"/>
    <property type="evidence" value="ECO:0007669"/>
    <property type="project" value="UniProtKB-UniRule"/>
</dbReference>
<dbReference type="GeneID" id="71442228"/>
<keyword evidence="2 5" id="KW-0808">Transferase</keyword>
<feature type="domain" description="RNA polymerase Rpb1" evidence="6">
    <location>
        <begin position="172"/>
        <end position="349"/>
    </location>
</feature>
<comment type="subcellular location">
    <subcellularLocation>
        <location evidence="5">Plastid</location>
        <location evidence="5">Chloroplast</location>
    </subcellularLocation>
</comment>
<evidence type="ECO:0000259" key="6">
    <source>
        <dbReference type="Pfam" id="PF04998"/>
    </source>
</evidence>
<evidence type="ECO:0000256" key="2">
    <source>
        <dbReference type="ARBA" id="ARBA00022679"/>
    </source>
</evidence>
<evidence type="ECO:0000256" key="1">
    <source>
        <dbReference type="ARBA" id="ARBA00022478"/>
    </source>
</evidence>
<keyword evidence="5" id="KW-0479">Metal-binding</keyword>
<dbReference type="Gene3D" id="1.10.132.30">
    <property type="match status" value="1"/>
</dbReference>
<proteinExistence type="inferred from homology"/>
<feature type="binding site" evidence="5">
    <location>
        <position position="300"/>
    </location>
    <ligand>
        <name>Zn(2+)</name>
        <dbReference type="ChEBI" id="CHEBI:29105"/>
    </ligand>
</feature>
<feature type="domain" description="RNA polymerase Rpb1" evidence="7">
    <location>
        <begin position="93"/>
        <end position="163"/>
    </location>
</feature>
<organism evidence="8">
    <name type="scientific">Bolbitis laxireticulata</name>
    <dbReference type="NCBI Taxonomy" id="2921086"/>
    <lineage>
        <taxon>Eukaryota</taxon>
        <taxon>Viridiplantae</taxon>
        <taxon>Streptophyta</taxon>
        <taxon>Embryophyta</taxon>
        <taxon>Tracheophyta</taxon>
        <taxon>Polypodiopsida</taxon>
        <taxon>Polypodiidae</taxon>
        <taxon>Polypodiales</taxon>
        <taxon>Polypodiineae</taxon>
        <taxon>Dryopteridaceae</taxon>
        <taxon>Elaphoglossoideae</taxon>
        <taxon>Bolbitis</taxon>
    </lineage>
</organism>
<dbReference type="Gene3D" id="1.10.1790.20">
    <property type="match status" value="1"/>
</dbReference>
<dbReference type="GO" id="GO:0003899">
    <property type="term" value="F:DNA-directed RNA polymerase activity"/>
    <property type="evidence" value="ECO:0007669"/>
    <property type="project" value="UniProtKB-UniRule"/>
</dbReference>
<dbReference type="GO" id="GO:0000428">
    <property type="term" value="C:DNA-directed RNA polymerase complex"/>
    <property type="evidence" value="ECO:0007669"/>
    <property type="project" value="UniProtKB-KW"/>
</dbReference>
<comment type="function">
    <text evidence="5">DNA-dependent RNA polymerase catalyzes the transcription of DNA into RNA using the four ribonucleoside triphosphates as substrates.</text>
</comment>
<protein>
    <recommendedName>
        <fullName evidence="5">DNA-directed RNA polymerase subunit beta''</fullName>
        <ecNumber evidence="5">2.7.7.6</ecNumber>
    </recommendedName>
    <alternativeName>
        <fullName evidence="5">PEP</fullName>
    </alternativeName>
    <alternativeName>
        <fullName evidence="5">Plastid-encoded RNA polymerase subunit beta''</fullName>
        <shortName evidence="5">RNA polymerase subunit beta''</shortName>
    </alternativeName>
</protein>
<comment type="similarity">
    <text evidence="5">Belongs to the RNA polymerase beta' chain family. RpoC2 subfamily.</text>
</comment>
<dbReference type="HAMAP" id="MF_01324">
    <property type="entry name" value="RNApol_bact_RpoC2"/>
    <property type="match status" value="1"/>
</dbReference>
<reference evidence="8" key="1">
    <citation type="submission" date="2022-01" db="EMBL/GenBank/DDBJ databases">
        <title>Phylogenetic studies of Bolbitis from China based on RAD-seq.</title>
        <authorList>
            <person name="Liao Y."/>
            <person name="Wang F."/>
            <person name="Nie L."/>
        </authorList>
    </citation>
    <scope>NUCLEOTIDE SEQUENCE</scope>
</reference>
<dbReference type="InterPro" id="IPR012756">
    <property type="entry name" value="DNA-dir_RpoC2_beta_pp"/>
</dbReference>
<dbReference type="CDD" id="cd02655">
    <property type="entry name" value="RNAP_beta'_C"/>
    <property type="match status" value="1"/>
</dbReference>
<feature type="binding site" evidence="5">
    <location>
        <position position="220"/>
    </location>
    <ligand>
        <name>Zn(2+)</name>
        <dbReference type="ChEBI" id="CHEBI:29105"/>
    </ligand>
</feature>
<evidence type="ECO:0000259" key="7">
    <source>
        <dbReference type="Pfam" id="PF05000"/>
    </source>
</evidence>
<dbReference type="PANTHER" id="PTHR48443">
    <property type="entry name" value="DNA-DIRECTED RNA POLYMERASE SUBUNIT BETA"/>
    <property type="match status" value="1"/>
</dbReference>
<dbReference type="Gene3D" id="1.10.150.390">
    <property type="match status" value="1"/>
</dbReference>
<dbReference type="InterPro" id="IPR042102">
    <property type="entry name" value="RNA_pol_Rpb1_3_sf"/>
</dbReference>
<dbReference type="GO" id="GO:0009507">
    <property type="term" value="C:chloroplast"/>
    <property type="evidence" value="ECO:0007669"/>
    <property type="project" value="UniProtKB-SubCell"/>
</dbReference>
<keyword evidence="5" id="KW-0862">Zinc</keyword>
<dbReference type="InterPro" id="IPR007083">
    <property type="entry name" value="RNA_pol_Rpb1_4"/>
</dbReference>
<evidence type="ECO:0000256" key="3">
    <source>
        <dbReference type="ARBA" id="ARBA00022695"/>
    </source>
</evidence>
<evidence type="ECO:0000256" key="4">
    <source>
        <dbReference type="ARBA" id="ARBA00023163"/>
    </source>
</evidence>
<dbReference type="GO" id="GO:0008270">
    <property type="term" value="F:zinc ion binding"/>
    <property type="evidence" value="ECO:0007669"/>
    <property type="project" value="UniProtKB-UniRule"/>
</dbReference>
<name>A0A8T9EGX0_9MONI</name>
<dbReference type="EC" id="2.7.7.6" evidence="5"/>
<feature type="binding site" evidence="5">
    <location>
        <position position="303"/>
    </location>
    <ligand>
        <name>Zn(2+)</name>
        <dbReference type="ChEBI" id="CHEBI:29105"/>
    </ligand>
</feature>
<dbReference type="Gene3D" id="1.10.274.100">
    <property type="entry name" value="RNA polymerase Rpb1, domain 3"/>
    <property type="match status" value="1"/>
</dbReference>
<comment type="cofactor">
    <cofactor evidence="5">
        <name>Zn(2+)</name>
        <dbReference type="ChEBI" id="CHEBI:29105"/>
    </cofactor>
    <text evidence="5">Binds 1 Zn(2+) ion per subunit.</text>
</comment>
<dbReference type="EMBL" id="OM350395">
    <property type="protein sequence ID" value="UNA61856.1"/>
    <property type="molecule type" value="Genomic_DNA"/>
</dbReference>
<sequence length="1450" mass="163077">MTDQTELPFCNKTMDRLAMRRLISKLVVCFGIASTTNISDQVKILGFQQATEASVSLGIDDLLAVPSRGWLVQDAEKKSHVSERHYHYGSLHAVEKLRQSIEAWYATSECSKREMNPSFRMIDPSNPVHMMSFSGARGSVSQVHQLLGMRGLMSDPRGQVIDLPIRRNLREGLSLTEYIISCYGARKGVVDTAVRTSDAGYLTRRLVEVVQHIAVRKKDCETTKSIALLNIIEEKGKYIGAISYQKLVGRVLADNVYRDVRCIATRNQDISDGLASNSAVSTQPIYVRSPLTCKSIFRICQLCYGWSLAQYDLVELGEAVGITAGQSIGEPGTQLTSRTFHTGGVFTGDIAEYIRIPFNGLINSDGRLVYPTRTRHGHPAWMCRNDLSVVLTCCGDTHNFAVPARSLLMIRSGQYVEARQIIAEVRAKEFPLKERIQKAIYPNLKGEIHWNKFVWHVRDYIGNPIRVVREAGHIRILSGTCSESNESYLFYKDQDRIGVKLNSIERRCDSSETIDEKKIDAASMEGLQRSIQIVGVDPIREFGIGPKYFLSWSKLPISHYILSNIKVERSEKTEFVSLLFERQQGNLNKPCFVNIEVQLNSILGGGDILAIYDKFGYQVGISGIIRYGTVKVEPIDKKIFDFDGEAEKMTSSSWYRVVGGGNSFLISEESCTTYEPPPSILVTNNTIAEEGERITDTITSKIRGLIRIEKTLTNSSMARVLPEYINNSEGTTNIPRQNINLIEPGTLIPNGNEAGDWVYLEAVTLYRGGEISVPVRPVVKYEVSSDSLAQGAFRFDKPKTQRRTKARTFQCISRRNGERIKMISHMTNQLVRTFLVSDRRRHFDETSSARSNYLSLTTVGISNLLSTFIQVNLVTFSPARRFGVSHISQKLVSVDKPSFARVNLSDDGNDLAPKHRSITIHSTSERGASFLTLSPFDFHRNNFFADSSSSNYGRRVGNYLYRPESGIVNSAGSLKDVSSTFKCESFSEKYPNINIENKLVKFERSKLTCCQLDFGEVGLLGTSHATSHLPYPTNLAPNSKASFFGSYFFNYSTDTYATDTYATDTSGHRHRYLIDENRLTLRCAINPSLYRFLLEKPIHPPPKFLSCRIFSINLGLLISRNRFFRRGSLFFQSGQVVAIYQDYLLVRAGKTLLATRGAVPYKMSGDIIGEGDTSIKLPYDRFKSGDITQGLPKVEQLLESRSVASISVRIEYLSRRWNRGITKLMGNLWSHFLSAGTSMEYCQLILINEIREVYESQGVKISDKHLEIIIRQLTSRVVALEDRITNVSFPGELVELSQAERMNRVLKKPIFYEPIILGMTKASLNTSSFLSEASLQETTRVLAKAALRGRIDRLKGLKENVILGDSVPVGTGSPEIVCQLEVNRQKGFHLEISRSSKNPTWEIKYDLCDYRKQQNVGPNLFIHTGLSRFSPPTNLEMRWGVTPSYLPDTK</sequence>
<gene>
    <name evidence="5 8" type="primary">rpoC2</name>
</gene>
<dbReference type="Pfam" id="PF05000">
    <property type="entry name" value="RNA_pol_Rpb1_4"/>
    <property type="match status" value="1"/>
</dbReference>
<dbReference type="RefSeq" id="YP_010310924.1">
    <property type="nucleotide sequence ID" value="NC_061668.1"/>
</dbReference>
<dbReference type="InterPro" id="IPR038120">
    <property type="entry name" value="Rpb1_funnel_sf"/>
</dbReference>
<evidence type="ECO:0000256" key="5">
    <source>
        <dbReference type="HAMAP-Rule" id="MF_01324"/>
    </source>
</evidence>
<feature type="domain" description="RNA polymerase Rpb1" evidence="6">
    <location>
        <begin position="1238"/>
        <end position="1279"/>
    </location>
</feature>